<dbReference type="Pfam" id="PF00144">
    <property type="entry name" value="Beta-lactamase"/>
    <property type="match status" value="1"/>
</dbReference>
<keyword evidence="3" id="KW-0732">Signal</keyword>
<evidence type="ECO:0000313" key="5">
    <source>
        <dbReference type="EMBL" id="MBM7588823.1"/>
    </source>
</evidence>
<comment type="caution">
    <text evidence="5">The sequence shown here is derived from an EMBL/GenBank/DDBJ whole genome shotgun (WGS) entry which is preliminary data.</text>
</comment>
<dbReference type="InterPro" id="IPR012338">
    <property type="entry name" value="Beta-lactam/transpept-like"/>
</dbReference>
<evidence type="ECO:0000256" key="2">
    <source>
        <dbReference type="SAM" id="MobiDB-lite"/>
    </source>
</evidence>
<keyword evidence="6" id="KW-1185">Reference proteome</keyword>
<feature type="domain" description="Beta-lactamase-related" evidence="4">
    <location>
        <begin position="88"/>
        <end position="431"/>
    </location>
</feature>
<reference evidence="5" key="1">
    <citation type="submission" date="2021-01" db="EMBL/GenBank/DDBJ databases">
        <title>Genomic Encyclopedia of Type Strains, Phase IV (KMG-IV): sequencing the most valuable type-strain genomes for metagenomic binning, comparative biology and taxonomic classification.</title>
        <authorList>
            <person name="Goeker M."/>
        </authorList>
    </citation>
    <scope>NUCLEOTIDE SEQUENCE</scope>
    <source>
        <strain evidence="5">DSM 25523</strain>
    </source>
</reference>
<name>A0A938XW77_9BACL</name>
<dbReference type="InterPro" id="IPR001466">
    <property type="entry name" value="Beta-lactam-related"/>
</dbReference>
<proteinExistence type="predicted"/>
<dbReference type="Proteomes" id="UP000717624">
    <property type="component" value="Unassembled WGS sequence"/>
</dbReference>
<evidence type="ECO:0000259" key="4">
    <source>
        <dbReference type="Pfam" id="PF00144"/>
    </source>
</evidence>
<dbReference type="GO" id="GO:0016787">
    <property type="term" value="F:hydrolase activity"/>
    <property type="evidence" value="ECO:0007669"/>
    <property type="project" value="UniProtKB-KW"/>
</dbReference>
<organism evidence="5 6">
    <name type="scientific">Brevibacillus fulvus</name>
    <dbReference type="NCBI Taxonomy" id="1125967"/>
    <lineage>
        <taxon>Bacteria</taxon>
        <taxon>Bacillati</taxon>
        <taxon>Bacillota</taxon>
        <taxon>Bacilli</taxon>
        <taxon>Bacillales</taxon>
        <taxon>Paenibacillaceae</taxon>
        <taxon>Brevibacillus</taxon>
    </lineage>
</organism>
<evidence type="ECO:0000256" key="3">
    <source>
        <dbReference type="SAM" id="SignalP"/>
    </source>
</evidence>
<accession>A0A938XW77</accession>
<dbReference type="EMBL" id="JAFBEB010000001">
    <property type="protein sequence ID" value="MBM7588823.1"/>
    <property type="molecule type" value="Genomic_DNA"/>
</dbReference>
<dbReference type="PANTHER" id="PTHR43283:SF11">
    <property type="entry name" value="BETA-LACTAMASE-RELATED DOMAIN-CONTAINING PROTEIN"/>
    <property type="match status" value="1"/>
</dbReference>
<evidence type="ECO:0000256" key="1">
    <source>
        <dbReference type="ARBA" id="ARBA00022801"/>
    </source>
</evidence>
<evidence type="ECO:0000313" key="6">
    <source>
        <dbReference type="Proteomes" id="UP000717624"/>
    </source>
</evidence>
<feature type="chain" id="PRO_5037013260" evidence="3">
    <location>
        <begin position="26"/>
        <end position="571"/>
    </location>
</feature>
<dbReference type="Gene3D" id="3.40.710.10">
    <property type="entry name" value="DD-peptidase/beta-lactamase superfamily"/>
    <property type="match status" value="1"/>
</dbReference>
<dbReference type="Gene3D" id="2.60.120.260">
    <property type="entry name" value="Galactose-binding domain-like"/>
    <property type="match status" value="1"/>
</dbReference>
<dbReference type="Pfam" id="PF20773">
    <property type="entry name" value="InhA-like_MAM"/>
    <property type="match status" value="1"/>
</dbReference>
<sequence length="571" mass="63429">MKKKKTLLVLSAVLSFSLLRPPVSAEPTGQEPVQTGQEQTVQAGTNKKAKPVKNPLRHSWDQPGHSSSVLHPGAHAAAGMTAEPLAQIDRLIEAEIAKKTMPGAVVLIARRGVIVKEQAYGYAARYTDDQFGLMDEPIPMKPDTIFDLASISKLFTATAIMQLYDQGKLKLDDPVAKYIPEFAANGKERVTIRQLLVHTSGFEPSIKDLYLQGTSREDRLQIVFAHPLQSEPGTQYVYSDLNLIVLGALVERISGQRLDQYVEQQIVEPLGMSDTMYNPPERLKKRIAATESQPWTNRPMVWGQVHDEKAWSLDGVAGHAGVFSTARDLAVFAQMMLNKGTYKGQQILSKQSVKLMMENQLPQFPGDDHGLGWELNQGWYMDALGDAFSMGHTGYTGTSIVVSPNNETICILLTNRVHPTRETVSTNPVRRTVARQAALAIPVANPWKDKRWFAGSGDQLQTTLTAEIKLPEGGTLSADVWYRIENERDYGYVEATTDGQNWQSIGAGMTGESDWQQLSWKIPAGTKKLRFRYATDESVNGRGWYLHNPQIFGQNGQPLKANWIADGWTQE</sequence>
<dbReference type="PANTHER" id="PTHR43283">
    <property type="entry name" value="BETA-LACTAMASE-RELATED"/>
    <property type="match status" value="1"/>
</dbReference>
<feature type="region of interest" description="Disordered" evidence="2">
    <location>
        <begin position="24"/>
        <end position="72"/>
    </location>
</feature>
<dbReference type="InterPro" id="IPR050789">
    <property type="entry name" value="Diverse_Enzym_Activities"/>
</dbReference>
<gene>
    <name evidence="5" type="ORF">JOD01_000409</name>
</gene>
<protein>
    <submittedName>
        <fullName evidence="5">CubicO group peptidase (Beta-lactamase class C family)</fullName>
    </submittedName>
</protein>
<dbReference type="AlphaFoldDB" id="A0A938XW77"/>
<dbReference type="RefSeq" id="WP_338028502.1">
    <property type="nucleotide sequence ID" value="NZ_BAABIN010000009.1"/>
</dbReference>
<feature type="signal peptide" evidence="3">
    <location>
        <begin position="1"/>
        <end position="25"/>
    </location>
</feature>
<feature type="compositionally biased region" description="Polar residues" evidence="2">
    <location>
        <begin position="31"/>
        <end position="45"/>
    </location>
</feature>
<keyword evidence="1" id="KW-0378">Hydrolase</keyword>
<dbReference type="SUPFAM" id="SSF56601">
    <property type="entry name" value="beta-lactamase/transpeptidase-like"/>
    <property type="match status" value="1"/>
</dbReference>